<dbReference type="SUPFAM" id="SSF56601">
    <property type="entry name" value="beta-lactamase/transpeptidase-like"/>
    <property type="match status" value="1"/>
</dbReference>
<comment type="caution">
    <text evidence="2">The sequence shown here is derived from an EMBL/GenBank/DDBJ whole genome shotgun (WGS) entry which is preliminary data.</text>
</comment>
<dbReference type="PROSITE" id="PS51257">
    <property type="entry name" value="PROKAR_LIPOPROTEIN"/>
    <property type="match status" value="1"/>
</dbReference>
<dbReference type="Pfam" id="PF00144">
    <property type="entry name" value="Beta-lactamase"/>
    <property type="match status" value="1"/>
</dbReference>
<feature type="domain" description="Beta-lactamase-related" evidence="1">
    <location>
        <begin position="42"/>
        <end position="304"/>
    </location>
</feature>
<evidence type="ECO:0000313" key="3">
    <source>
        <dbReference type="Proteomes" id="UP000475249"/>
    </source>
</evidence>
<dbReference type="RefSeq" id="WP_161437113.1">
    <property type="nucleotide sequence ID" value="NZ_WXYO01000008.1"/>
</dbReference>
<dbReference type="GO" id="GO:0016787">
    <property type="term" value="F:hydrolase activity"/>
    <property type="evidence" value="ECO:0007669"/>
    <property type="project" value="UniProtKB-KW"/>
</dbReference>
<dbReference type="InterPro" id="IPR011990">
    <property type="entry name" value="TPR-like_helical_dom_sf"/>
</dbReference>
<gene>
    <name evidence="2" type="ORF">GTQ38_18890</name>
</gene>
<reference evidence="2 3" key="1">
    <citation type="submission" date="2020-01" db="EMBL/GenBank/DDBJ databases">
        <title>Bacteria diversity of Porities sp.</title>
        <authorList>
            <person name="Wang G."/>
        </authorList>
    </citation>
    <scope>NUCLEOTIDE SEQUENCE [LARGE SCALE GENOMIC DNA]</scope>
    <source>
        <strain evidence="2 3">R33</strain>
    </source>
</reference>
<sequence length="530" mass="60260">MNKLIFALIAISIISCTNQKSDSTSVSRDFEEDMLQLKEYFHIPGLAILVKKDGKTLYENYFGYADLETQQPLDSTSMFPIASITKTFSAVLLQQLVEEGKLDLEEPINLYLEGSSLSDSIKIKHVLSHTSEGEPGSFFNYSSRFFLLTRVIEKSASASLVELMNSKIIDPLNLKNTVPLIDQTVIAAREDQLAKPYYFYGEVEAGHYDSGLSAASGLASTLRDLARFDNALDSDQLISGESKNQMFSPFNSDLAFPYGYGIFTQNFTAKEIKWGYGQEDCFSSLLLKVPEDNITLILLANNNLMSDPPRLINGDLSYSRFALSFLKHFVFELPETYKSMDYTKPESLDIEQIQANPDLGKLYRQELLANAIAASFMGQVDSLELQRSKELTEIALREFPDYAQYGNQSLMRLLMVLANFGGYDEFDEAFVDLGNLLLEKNQFDPYTNVYLGYYYQNRNQAEKAFQYFNTIAETPNLQPFWYSIEAFDFLGDYYKNDNPELARTYYQKIVDIGWNMGGKLDKAKTELERL</sequence>
<dbReference type="InterPro" id="IPR050491">
    <property type="entry name" value="AmpC-like"/>
</dbReference>
<accession>A0A6L9EH49</accession>
<evidence type="ECO:0000313" key="2">
    <source>
        <dbReference type="EMBL" id="NAS14084.1"/>
    </source>
</evidence>
<keyword evidence="3" id="KW-1185">Reference proteome</keyword>
<organism evidence="2 3">
    <name type="scientific">Poritiphilus flavus</name>
    <dbReference type="NCBI Taxonomy" id="2697053"/>
    <lineage>
        <taxon>Bacteria</taxon>
        <taxon>Pseudomonadati</taxon>
        <taxon>Bacteroidota</taxon>
        <taxon>Flavobacteriia</taxon>
        <taxon>Flavobacteriales</taxon>
        <taxon>Flavobacteriaceae</taxon>
        <taxon>Poritiphilus</taxon>
    </lineage>
</organism>
<name>A0A6L9EH49_9FLAO</name>
<protein>
    <submittedName>
        <fullName evidence="2">Serine hydrolase</fullName>
    </submittedName>
</protein>
<dbReference type="Gene3D" id="3.40.710.10">
    <property type="entry name" value="DD-peptidase/beta-lactamase superfamily"/>
    <property type="match status" value="2"/>
</dbReference>
<evidence type="ECO:0000259" key="1">
    <source>
        <dbReference type="Pfam" id="PF00144"/>
    </source>
</evidence>
<proteinExistence type="predicted"/>
<keyword evidence="2" id="KW-0378">Hydrolase</keyword>
<dbReference type="EMBL" id="WXYO01000008">
    <property type="protein sequence ID" value="NAS14084.1"/>
    <property type="molecule type" value="Genomic_DNA"/>
</dbReference>
<dbReference type="Proteomes" id="UP000475249">
    <property type="component" value="Unassembled WGS sequence"/>
</dbReference>
<dbReference type="SUPFAM" id="SSF81901">
    <property type="entry name" value="HCP-like"/>
    <property type="match status" value="1"/>
</dbReference>
<dbReference type="PANTHER" id="PTHR46825">
    <property type="entry name" value="D-ALANYL-D-ALANINE-CARBOXYPEPTIDASE/ENDOPEPTIDASE AMPH"/>
    <property type="match status" value="1"/>
</dbReference>
<dbReference type="InterPro" id="IPR012338">
    <property type="entry name" value="Beta-lactam/transpept-like"/>
</dbReference>
<dbReference type="PANTHER" id="PTHR46825:SF9">
    <property type="entry name" value="BETA-LACTAMASE-RELATED DOMAIN-CONTAINING PROTEIN"/>
    <property type="match status" value="1"/>
</dbReference>
<dbReference type="Gene3D" id="1.25.40.10">
    <property type="entry name" value="Tetratricopeptide repeat domain"/>
    <property type="match status" value="1"/>
</dbReference>
<dbReference type="InterPro" id="IPR001466">
    <property type="entry name" value="Beta-lactam-related"/>
</dbReference>
<dbReference type="AlphaFoldDB" id="A0A6L9EH49"/>